<dbReference type="InterPro" id="IPR001661">
    <property type="entry name" value="Glyco_hydro_37"/>
</dbReference>
<dbReference type="Pfam" id="PF01204">
    <property type="entry name" value="Trehalase"/>
    <property type="match status" value="1"/>
</dbReference>
<reference evidence="1 2" key="1">
    <citation type="journal article" date="2019" name="Int. J. Syst. Evol. Microbiol.">
        <title>The Global Catalogue of Microorganisms (GCM) 10K type strain sequencing project: providing services to taxonomists for standard genome sequencing and annotation.</title>
        <authorList>
            <consortium name="The Broad Institute Genomics Platform"/>
            <consortium name="The Broad Institute Genome Sequencing Center for Infectious Disease"/>
            <person name="Wu L."/>
            <person name="Ma J."/>
        </authorList>
    </citation>
    <scope>NUCLEOTIDE SEQUENCE [LARGE SCALE GENOMIC DNA]</scope>
    <source>
        <strain evidence="1 2">CGMCC 1.3239</strain>
    </source>
</reference>
<proteinExistence type="predicted"/>
<name>A0ABD5SG52_9EURY</name>
<evidence type="ECO:0000313" key="2">
    <source>
        <dbReference type="Proteomes" id="UP001596442"/>
    </source>
</evidence>
<keyword evidence="1" id="KW-0326">Glycosidase</keyword>
<evidence type="ECO:0000313" key="1">
    <source>
        <dbReference type="EMBL" id="MFC6755376.1"/>
    </source>
</evidence>
<dbReference type="InterPro" id="IPR012341">
    <property type="entry name" value="6hp_glycosidase-like_sf"/>
</dbReference>
<dbReference type="Gene3D" id="1.50.10.10">
    <property type="match status" value="1"/>
</dbReference>
<dbReference type="GO" id="GO:0016798">
    <property type="term" value="F:hydrolase activity, acting on glycosyl bonds"/>
    <property type="evidence" value="ECO:0007669"/>
    <property type="project" value="UniProtKB-KW"/>
</dbReference>
<dbReference type="Proteomes" id="UP001596442">
    <property type="component" value="Unassembled WGS sequence"/>
</dbReference>
<gene>
    <name evidence="1" type="ORF">ACFQEU_18150</name>
</gene>
<sequence>MQRLGKQAEGGEYPVQSGFGWTNAILLCLMDGLSASDEAAQ</sequence>
<dbReference type="EMBL" id="JBHSWW010000756">
    <property type="protein sequence ID" value="MFC6755376.1"/>
    <property type="molecule type" value="Genomic_DNA"/>
</dbReference>
<comment type="caution">
    <text evidence="1">The sequence shown here is derived from an EMBL/GenBank/DDBJ whole genome shotgun (WGS) entry which is preliminary data.</text>
</comment>
<dbReference type="AlphaFoldDB" id="A0ABD5SG52"/>
<keyword evidence="1" id="KW-0378">Hydrolase</keyword>
<organism evidence="1 2">
    <name type="scientific">Halorubrum tibetense</name>
    <dbReference type="NCBI Taxonomy" id="175631"/>
    <lineage>
        <taxon>Archaea</taxon>
        <taxon>Methanobacteriati</taxon>
        <taxon>Methanobacteriota</taxon>
        <taxon>Stenosarchaea group</taxon>
        <taxon>Halobacteria</taxon>
        <taxon>Halobacteriales</taxon>
        <taxon>Haloferacaceae</taxon>
        <taxon>Halorubrum</taxon>
    </lineage>
</organism>
<dbReference type="RefSeq" id="WP_379784434.1">
    <property type="nucleotide sequence ID" value="NZ_JBHSWW010000756.1"/>
</dbReference>
<keyword evidence="2" id="KW-1185">Reference proteome</keyword>
<accession>A0ABD5SG52</accession>
<protein>
    <submittedName>
        <fullName evidence="1">Trehalase family glycosidase</fullName>
    </submittedName>
</protein>